<evidence type="ECO:0000256" key="16">
    <source>
        <dbReference type="ARBA" id="ARBA00040731"/>
    </source>
</evidence>
<evidence type="ECO:0000256" key="22">
    <source>
        <dbReference type="ARBA" id="ARBA00048632"/>
    </source>
</evidence>
<evidence type="ECO:0000256" key="12">
    <source>
        <dbReference type="ARBA" id="ARBA00023098"/>
    </source>
</evidence>
<dbReference type="PANTHER" id="PTHR42886:SF29">
    <property type="entry name" value="PUMMELIG, ISOFORM A"/>
    <property type="match status" value="1"/>
</dbReference>
<dbReference type="GO" id="GO:0030154">
    <property type="term" value="P:cell differentiation"/>
    <property type="evidence" value="ECO:0007669"/>
    <property type="project" value="UniProtKB-KW"/>
</dbReference>
<keyword evidence="6" id="KW-0963">Cytoplasm</keyword>
<comment type="catalytic activity">
    <reaction evidence="14">
        <text>1-(9Z-octadecenoyl)-sn-glycero-3-phosphate + octadecanoyl-CoA = 1-(9Z-octadecenoyl)-2-octadecanoyl-sn-glycero-3-phosphate + CoA</text>
        <dbReference type="Rhea" id="RHEA:37147"/>
        <dbReference type="ChEBI" id="CHEBI:57287"/>
        <dbReference type="ChEBI" id="CHEBI:57394"/>
        <dbReference type="ChEBI" id="CHEBI:74544"/>
        <dbReference type="ChEBI" id="CHEBI:74552"/>
    </reaction>
    <physiologicalReaction direction="left-to-right" evidence="14">
        <dbReference type="Rhea" id="RHEA:37148"/>
    </physiologicalReaction>
</comment>
<comment type="function">
    <text evidence="18">Coenzyme A-dependent lysophosphatidic acid acyltransferase that catalyzes the transfer of an acyl group on a lysophosphatidic acid. Functions preferentially with 1-oleoyl-lysophosphatidic acid followed by 1-palmitoyl-lysophosphatidic acid, 1-stearoyl-lysophosphatidic acid and 1-arachidonoyl-lysophosphatidic acid as lipid acceptor. Functions preferentially with arachidonoyl-CoA followed by oleoyl-CoA as acyl group donors. Functions in phosphatidic acid biosynthesis. May regulate the cellular storage of triacylglycerol through activation of the phospholipase PNPLA2. Involved in keratinocyte differentiation. Regulates lipid droplet fusion.</text>
</comment>
<comment type="catalytic activity">
    <reaction evidence="20">
        <text>1-octadecanoyl-sn-glycero-3-phosphate + (9Z)-octadecenoyl-CoA = 1-octadecanoyl-2-(9Z-octadecenoyl)-sn-glycero-3-phosphate + CoA</text>
        <dbReference type="Rhea" id="RHEA:37163"/>
        <dbReference type="ChEBI" id="CHEBI:57287"/>
        <dbReference type="ChEBI" id="CHEBI:57387"/>
        <dbReference type="ChEBI" id="CHEBI:74560"/>
        <dbReference type="ChEBI" id="CHEBI:74565"/>
    </reaction>
    <physiologicalReaction direction="left-to-right" evidence="20">
        <dbReference type="Rhea" id="RHEA:37164"/>
    </physiologicalReaction>
</comment>
<evidence type="ECO:0000256" key="1">
    <source>
        <dbReference type="ARBA" id="ARBA00000300"/>
    </source>
</evidence>
<comment type="catalytic activity">
    <reaction evidence="1">
        <text>a 1-acyl-sn-glycero-3-phosphate + an acyl-CoA = a 1,2-diacyl-sn-glycero-3-phosphate + CoA</text>
        <dbReference type="Rhea" id="RHEA:19709"/>
        <dbReference type="ChEBI" id="CHEBI:57287"/>
        <dbReference type="ChEBI" id="CHEBI:57970"/>
        <dbReference type="ChEBI" id="CHEBI:58342"/>
        <dbReference type="ChEBI" id="CHEBI:58608"/>
        <dbReference type="EC" id="2.3.1.51"/>
    </reaction>
    <physiologicalReaction direction="left-to-right" evidence="1">
        <dbReference type="Rhea" id="RHEA:19710"/>
    </physiologicalReaction>
</comment>
<keyword evidence="11" id="KW-0276">Fatty acid metabolism</keyword>
<evidence type="ECO:0000256" key="17">
    <source>
        <dbReference type="ARBA" id="ARBA00042413"/>
    </source>
</evidence>
<evidence type="ECO:0000256" key="7">
    <source>
        <dbReference type="ARBA" id="ARBA00022516"/>
    </source>
</evidence>
<comment type="catalytic activity">
    <reaction evidence="19">
        <text>1-hexadecanoyl-sn-glycero-3-phosphate + (9Z)-octadecenoyl-CoA = 1-hexadecanoyl-2-(9Z-octadecenoyl)-sn-glycero-3-phosphate + CoA</text>
        <dbReference type="Rhea" id="RHEA:33187"/>
        <dbReference type="ChEBI" id="CHEBI:57287"/>
        <dbReference type="ChEBI" id="CHEBI:57387"/>
        <dbReference type="ChEBI" id="CHEBI:57518"/>
        <dbReference type="ChEBI" id="CHEBI:64839"/>
    </reaction>
    <physiologicalReaction direction="left-to-right" evidence="19">
        <dbReference type="Rhea" id="RHEA:33188"/>
    </physiologicalReaction>
</comment>
<dbReference type="GO" id="GO:0006654">
    <property type="term" value="P:phosphatidic acid biosynthetic process"/>
    <property type="evidence" value="ECO:0007669"/>
    <property type="project" value="TreeGrafter"/>
</dbReference>
<evidence type="ECO:0000256" key="18">
    <source>
        <dbReference type="ARBA" id="ARBA00045357"/>
    </source>
</evidence>
<evidence type="ECO:0000256" key="8">
    <source>
        <dbReference type="ARBA" id="ARBA00022677"/>
    </source>
</evidence>
<dbReference type="PRINTS" id="PR00111">
    <property type="entry name" value="ABHYDROLASE"/>
</dbReference>
<keyword evidence="12" id="KW-0443">Lipid metabolism</keyword>
<dbReference type="GO" id="GO:0005811">
    <property type="term" value="C:lipid droplet"/>
    <property type="evidence" value="ECO:0007669"/>
    <property type="project" value="UniProtKB-SubCell"/>
</dbReference>
<evidence type="ECO:0000256" key="2">
    <source>
        <dbReference type="ARBA" id="ARBA00000816"/>
    </source>
</evidence>
<dbReference type="GO" id="GO:0003841">
    <property type="term" value="F:1-acylglycerol-3-phosphate O-acyltransferase activity"/>
    <property type="evidence" value="ECO:0007669"/>
    <property type="project" value="UniProtKB-EC"/>
</dbReference>
<sequence>MGEHDILVHKESVLSWLWSWWSPMSAYVLRAAEKKLLSCLKTPYKGFYVDIGSVVGPSDKIWTISFNSESNKTPLVLIHGLGAGVGLWCLNLDSFAAHRPVYAIDVLGFGRSSRPNFSKDAEEAERQLVTSIEEWRNEMKLNKINLLGHSLGGFLAMSYAIRYPDRVKHLILADPWGFAVKPDPEVIKEKRSKLPVWARALLFTLQPLNPLWAIRVAGPFGQKLIEKARPDLVQKFSIAVNGDTKAVSEYIFQCNAQKPSGEGAFHAMTSGLGWAKNPMVSRIDRLRDDVPVTVLYGGRSWLDNGFGHVISETRPKSSYTDIKTIQGAGHHLYADKSEVFNTFVNNCCELSDENEETQEDETSNSNTTSVSN</sequence>
<dbReference type="FunFam" id="3.40.50.1820:FF:000019">
    <property type="entry name" value="1-acylglycerol-3-phosphate O-acyltransferase ABHD5"/>
    <property type="match status" value="1"/>
</dbReference>
<accession>A0A1B6CQ76</accession>
<evidence type="ECO:0000256" key="6">
    <source>
        <dbReference type="ARBA" id="ARBA00022490"/>
    </source>
</evidence>
<comment type="catalytic activity">
    <reaction evidence="22">
        <text>1-(5Z,8Z,11Z,14Z-eicosatetraenoyl)-sn-glycero-3-phosphate + (9Z)-octadecenoyl-CoA = 1-(5Z,8Z,11Z,14Z)-eicosatetraenoyl-2-(9Z)-octadecenoyl-sn-glycero-3-phosphate + CoA</text>
        <dbReference type="Rhea" id="RHEA:37455"/>
        <dbReference type="ChEBI" id="CHEBI:57287"/>
        <dbReference type="ChEBI" id="CHEBI:57387"/>
        <dbReference type="ChEBI" id="CHEBI:74938"/>
        <dbReference type="ChEBI" id="CHEBI:74941"/>
    </reaction>
    <physiologicalReaction direction="left-to-right" evidence="22">
        <dbReference type="Rhea" id="RHEA:37456"/>
    </physiologicalReaction>
</comment>
<dbReference type="GO" id="GO:0055088">
    <property type="term" value="P:lipid homeostasis"/>
    <property type="evidence" value="ECO:0007669"/>
    <property type="project" value="TreeGrafter"/>
</dbReference>
<dbReference type="SUPFAM" id="SSF53474">
    <property type="entry name" value="alpha/beta-Hydrolases"/>
    <property type="match status" value="1"/>
</dbReference>
<evidence type="ECO:0000256" key="3">
    <source>
        <dbReference type="ARBA" id="ARBA00004496"/>
    </source>
</evidence>
<dbReference type="InterPro" id="IPR000073">
    <property type="entry name" value="AB_hydrolase_1"/>
</dbReference>
<evidence type="ECO:0000256" key="20">
    <source>
        <dbReference type="ARBA" id="ARBA00047543"/>
    </source>
</evidence>
<evidence type="ECO:0000256" key="5">
    <source>
        <dbReference type="ARBA" id="ARBA00013211"/>
    </source>
</evidence>
<comment type="catalytic activity">
    <reaction evidence="23">
        <text>1-(9Z-octadecenoyl)-sn-glycero-3-phosphate + (5Z,8Z,11Z,14Z)-eicosatetraenoyl-CoA = 1-(9Z)-octadecenoyl-2-(5Z,8Z,11Z,14Z)-eicosatetraenoyl-sn-glycero-3-phosphate + CoA</text>
        <dbReference type="Rhea" id="RHEA:37443"/>
        <dbReference type="ChEBI" id="CHEBI:57287"/>
        <dbReference type="ChEBI" id="CHEBI:57368"/>
        <dbReference type="ChEBI" id="CHEBI:74544"/>
        <dbReference type="ChEBI" id="CHEBI:74928"/>
    </reaction>
    <physiologicalReaction direction="left-to-right" evidence="23">
        <dbReference type="Rhea" id="RHEA:37444"/>
    </physiologicalReaction>
</comment>
<dbReference type="GO" id="GO:0006631">
    <property type="term" value="P:fatty acid metabolic process"/>
    <property type="evidence" value="ECO:0007669"/>
    <property type="project" value="UniProtKB-KW"/>
</dbReference>
<dbReference type="PANTHER" id="PTHR42886">
    <property type="entry name" value="RE40534P-RELATED"/>
    <property type="match status" value="1"/>
</dbReference>
<proteinExistence type="inferred from homology"/>
<feature type="compositionally biased region" description="Acidic residues" evidence="25">
    <location>
        <begin position="352"/>
        <end position="362"/>
    </location>
</feature>
<evidence type="ECO:0000256" key="15">
    <source>
        <dbReference type="ARBA" id="ARBA00038097"/>
    </source>
</evidence>
<keyword evidence="7" id="KW-0444">Lipid biosynthesis</keyword>
<keyword evidence="8" id="KW-0551">Lipid droplet</keyword>
<evidence type="ECO:0000256" key="4">
    <source>
        <dbReference type="ARBA" id="ARBA00004502"/>
    </source>
</evidence>
<dbReference type="EMBL" id="GEDC01021754">
    <property type="protein sequence ID" value="JAS15544.1"/>
    <property type="molecule type" value="Transcribed_RNA"/>
</dbReference>
<evidence type="ECO:0000256" key="25">
    <source>
        <dbReference type="SAM" id="MobiDB-lite"/>
    </source>
</evidence>
<evidence type="ECO:0000259" key="26">
    <source>
        <dbReference type="Pfam" id="PF00561"/>
    </source>
</evidence>
<feature type="domain" description="AB hydrolase-1" evidence="26">
    <location>
        <begin position="74"/>
        <end position="335"/>
    </location>
</feature>
<feature type="region of interest" description="Disordered" evidence="25">
    <location>
        <begin position="352"/>
        <end position="372"/>
    </location>
</feature>
<feature type="compositionally biased region" description="Low complexity" evidence="25">
    <location>
        <begin position="363"/>
        <end position="372"/>
    </location>
</feature>
<evidence type="ECO:0000313" key="28">
    <source>
        <dbReference type="EMBL" id="JAS22085.1"/>
    </source>
</evidence>
<evidence type="ECO:0000313" key="27">
    <source>
        <dbReference type="EMBL" id="JAS15544.1"/>
    </source>
</evidence>
<evidence type="ECO:0000256" key="11">
    <source>
        <dbReference type="ARBA" id="ARBA00022832"/>
    </source>
</evidence>
<dbReference type="AlphaFoldDB" id="A0A1B6CQ76"/>
<gene>
    <name evidence="28" type="ORF">g.15487</name>
    <name evidence="27" type="ORF">g.15488</name>
</gene>
<organism evidence="27">
    <name type="scientific">Clastoptera arizonana</name>
    <name type="common">Arizona spittle bug</name>
    <dbReference type="NCBI Taxonomy" id="38151"/>
    <lineage>
        <taxon>Eukaryota</taxon>
        <taxon>Metazoa</taxon>
        <taxon>Ecdysozoa</taxon>
        <taxon>Arthropoda</taxon>
        <taxon>Hexapoda</taxon>
        <taxon>Insecta</taxon>
        <taxon>Pterygota</taxon>
        <taxon>Neoptera</taxon>
        <taxon>Paraneoptera</taxon>
        <taxon>Hemiptera</taxon>
        <taxon>Auchenorrhyncha</taxon>
        <taxon>Cercopoidea</taxon>
        <taxon>Clastopteridae</taxon>
        <taxon>Clastoptera</taxon>
    </lineage>
</organism>
<dbReference type="GO" id="GO:0052689">
    <property type="term" value="F:carboxylic ester hydrolase activity"/>
    <property type="evidence" value="ECO:0007669"/>
    <property type="project" value="TreeGrafter"/>
</dbReference>
<dbReference type="GO" id="GO:0005739">
    <property type="term" value="C:mitochondrion"/>
    <property type="evidence" value="ECO:0007669"/>
    <property type="project" value="TreeGrafter"/>
</dbReference>
<comment type="catalytic activity">
    <reaction evidence="21">
        <text>eicosanoyl-CoA + 1-(9Z-octadecenoyl)-sn-glycero-3-phosphate = 1-(9Z)-octadecenoyl-2-eicosanoyl-sn-glycero-3-phosphate + CoA</text>
        <dbReference type="Rhea" id="RHEA:37451"/>
        <dbReference type="ChEBI" id="CHEBI:57287"/>
        <dbReference type="ChEBI" id="CHEBI:57380"/>
        <dbReference type="ChEBI" id="CHEBI:74544"/>
        <dbReference type="ChEBI" id="CHEBI:74937"/>
    </reaction>
    <physiologicalReaction direction="left-to-right" evidence="21">
        <dbReference type="Rhea" id="RHEA:37452"/>
    </physiologicalReaction>
</comment>
<dbReference type="InterPro" id="IPR029058">
    <property type="entry name" value="AB_hydrolase_fold"/>
</dbReference>
<protein>
    <recommendedName>
        <fullName evidence="16">1-acylglycerol-3-phosphate O-acyltransferase ABHD5</fullName>
        <ecNumber evidence="5">2.3.1.51</ecNumber>
    </recommendedName>
    <alternativeName>
        <fullName evidence="17">Abhydrolase domain-containing protein 5</fullName>
    </alternativeName>
</protein>
<keyword evidence="13" id="KW-0012">Acyltransferase</keyword>
<dbReference type="EC" id="2.3.1.51" evidence="5"/>
<evidence type="ECO:0000256" key="21">
    <source>
        <dbReference type="ARBA" id="ARBA00047849"/>
    </source>
</evidence>
<evidence type="ECO:0000256" key="19">
    <source>
        <dbReference type="ARBA" id="ARBA00047525"/>
    </source>
</evidence>
<comment type="similarity">
    <text evidence="15">Belongs to the peptidase S33 family. ABHD4/ABHD5 subfamily.</text>
</comment>
<keyword evidence="10" id="KW-0221">Differentiation</keyword>
<evidence type="ECO:0000256" key="24">
    <source>
        <dbReference type="ARBA" id="ARBA00049561"/>
    </source>
</evidence>
<comment type="subcellular location">
    <subcellularLocation>
        <location evidence="3">Cytoplasm</location>
    </subcellularLocation>
    <subcellularLocation>
        <location evidence="4">Lipid droplet</location>
    </subcellularLocation>
</comment>
<name>A0A1B6CQ76_9HEMI</name>
<evidence type="ECO:0000256" key="10">
    <source>
        <dbReference type="ARBA" id="ARBA00022782"/>
    </source>
</evidence>
<dbReference type="EMBL" id="GEDC01015213">
    <property type="protein sequence ID" value="JAS22085.1"/>
    <property type="molecule type" value="Transcribed_RNA"/>
</dbReference>
<evidence type="ECO:0000256" key="9">
    <source>
        <dbReference type="ARBA" id="ARBA00022679"/>
    </source>
</evidence>
<evidence type="ECO:0000256" key="13">
    <source>
        <dbReference type="ARBA" id="ARBA00023315"/>
    </source>
</evidence>
<comment type="catalytic activity">
    <reaction evidence="24">
        <text>1-(9Z-octadecenoyl)-sn-glycero-3-phosphate + (9Z)-octadecenoyl-CoA = 1,2-di-(9Z-octadecenoyl)-sn-glycero-3-phosphate + CoA</text>
        <dbReference type="Rhea" id="RHEA:37131"/>
        <dbReference type="ChEBI" id="CHEBI:57287"/>
        <dbReference type="ChEBI" id="CHEBI:57387"/>
        <dbReference type="ChEBI" id="CHEBI:74544"/>
        <dbReference type="ChEBI" id="CHEBI:74546"/>
    </reaction>
    <physiologicalReaction direction="left-to-right" evidence="24">
        <dbReference type="Rhea" id="RHEA:37132"/>
    </physiologicalReaction>
</comment>
<comment type="catalytic activity">
    <reaction evidence="2">
        <text>1-(9Z-octadecenoyl)-sn-glycero-3-phosphate + hexadecanoyl-CoA = 1-(9Z)-octadecenoyl-2-hexadecanoyl-sn-glycero-3-phosphate + CoA</text>
        <dbReference type="Rhea" id="RHEA:37143"/>
        <dbReference type="ChEBI" id="CHEBI:57287"/>
        <dbReference type="ChEBI" id="CHEBI:57379"/>
        <dbReference type="ChEBI" id="CHEBI:74544"/>
        <dbReference type="ChEBI" id="CHEBI:74551"/>
    </reaction>
    <physiologicalReaction direction="left-to-right" evidence="2">
        <dbReference type="Rhea" id="RHEA:37144"/>
    </physiologicalReaction>
</comment>
<dbReference type="Gene3D" id="3.40.50.1820">
    <property type="entry name" value="alpha/beta hydrolase"/>
    <property type="match status" value="1"/>
</dbReference>
<dbReference type="Pfam" id="PF00561">
    <property type="entry name" value="Abhydrolase_1"/>
    <property type="match status" value="1"/>
</dbReference>
<evidence type="ECO:0000256" key="14">
    <source>
        <dbReference type="ARBA" id="ARBA00036296"/>
    </source>
</evidence>
<evidence type="ECO:0000256" key="23">
    <source>
        <dbReference type="ARBA" id="ARBA00048770"/>
    </source>
</evidence>
<reference evidence="27" key="1">
    <citation type="submission" date="2015-12" db="EMBL/GenBank/DDBJ databases">
        <title>De novo transcriptome assembly of four potential Pierce s Disease insect vectors from Arizona vineyards.</title>
        <authorList>
            <person name="Tassone E.E."/>
        </authorList>
    </citation>
    <scope>NUCLEOTIDE SEQUENCE</scope>
</reference>
<keyword evidence="9" id="KW-0808">Transferase</keyword>